<dbReference type="AlphaFoldDB" id="A0A1A7W957"/>
<protein>
    <submittedName>
        <fullName evidence="1">Uncharacterized protein</fullName>
    </submittedName>
</protein>
<accession>A0A1A7W957</accession>
<dbReference type="EMBL" id="HADW01000651">
    <property type="protein sequence ID" value="SBP02051.1"/>
    <property type="molecule type" value="Transcribed_RNA"/>
</dbReference>
<gene>
    <name evidence="1" type="primary">v1g148065</name>
</gene>
<feature type="non-terminal residue" evidence="1">
    <location>
        <position position="62"/>
    </location>
</feature>
<evidence type="ECO:0000313" key="1">
    <source>
        <dbReference type="EMBL" id="SBP02051.1"/>
    </source>
</evidence>
<name>A0A1A7W957_9TELE</name>
<reference evidence="1" key="1">
    <citation type="submission" date="2016-05" db="EMBL/GenBank/DDBJ databases">
        <authorList>
            <person name="Lavstsen T."/>
            <person name="Jespersen J.S."/>
        </authorList>
    </citation>
    <scope>NUCLEOTIDE SEQUENCE</scope>
    <source>
        <tissue evidence="1">Brain</tissue>
    </source>
</reference>
<sequence>TLQAGEKSPPSCLFVGVCSLQRYGAEPQQIPGVWLLLQACSFILLQGCGKPLYYVTYKHFYL</sequence>
<proteinExistence type="predicted"/>
<reference evidence="1" key="2">
    <citation type="submission" date="2016-06" db="EMBL/GenBank/DDBJ databases">
        <title>The genome of a short-lived fish provides insights into sex chromosome evolution and the genetic control of aging.</title>
        <authorList>
            <person name="Reichwald K."/>
            <person name="Felder M."/>
            <person name="Petzold A."/>
            <person name="Koch P."/>
            <person name="Groth M."/>
            <person name="Platzer M."/>
        </authorList>
    </citation>
    <scope>NUCLEOTIDE SEQUENCE</scope>
    <source>
        <tissue evidence="1">Brain</tissue>
    </source>
</reference>
<organism evidence="1">
    <name type="scientific">Iconisemion striatum</name>
    <dbReference type="NCBI Taxonomy" id="60296"/>
    <lineage>
        <taxon>Eukaryota</taxon>
        <taxon>Metazoa</taxon>
        <taxon>Chordata</taxon>
        <taxon>Craniata</taxon>
        <taxon>Vertebrata</taxon>
        <taxon>Euteleostomi</taxon>
        <taxon>Actinopterygii</taxon>
        <taxon>Neopterygii</taxon>
        <taxon>Teleostei</taxon>
        <taxon>Neoteleostei</taxon>
        <taxon>Acanthomorphata</taxon>
        <taxon>Ovalentaria</taxon>
        <taxon>Atherinomorphae</taxon>
        <taxon>Cyprinodontiformes</taxon>
        <taxon>Nothobranchiidae</taxon>
        <taxon>Iconisemion</taxon>
    </lineage>
</organism>
<feature type="non-terminal residue" evidence="1">
    <location>
        <position position="1"/>
    </location>
</feature>